<dbReference type="Proteomes" id="UP000184749">
    <property type="component" value="Plasmid pRgalIE4872d"/>
</dbReference>
<feature type="transmembrane region" description="Helical" evidence="1">
    <location>
        <begin position="32"/>
        <end position="53"/>
    </location>
</feature>
<feature type="transmembrane region" description="Helical" evidence="1">
    <location>
        <begin position="231"/>
        <end position="249"/>
    </location>
</feature>
<evidence type="ECO:0000313" key="3">
    <source>
        <dbReference type="Proteomes" id="UP000184749"/>
    </source>
</evidence>
<dbReference type="EMBL" id="CP017105">
    <property type="protein sequence ID" value="APO72527.1"/>
    <property type="molecule type" value="Genomic_DNA"/>
</dbReference>
<feature type="transmembrane region" description="Helical" evidence="1">
    <location>
        <begin position="129"/>
        <end position="153"/>
    </location>
</feature>
<evidence type="ECO:0000313" key="2">
    <source>
        <dbReference type="EMBL" id="APO72527.1"/>
    </source>
</evidence>
<reference evidence="2 3" key="1">
    <citation type="submission" date="2016-09" db="EMBL/GenBank/DDBJ databases">
        <title>The complete genome sequences of Rhizobium gallicum, symbiovars gallicum and phaseoli, symbionts associated to common bean (Phaseolus vulgaris).</title>
        <authorList>
            <person name="Bustos P."/>
            <person name="Santamaria R.I."/>
            <person name="Perez-Carrascal O.M."/>
            <person name="Juarez S."/>
            <person name="Lozano L."/>
            <person name="Martinez-Flores I."/>
            <person name="Martinez-Romero E."/>
            <person name="Cevallos M."/>
            <person name="Romero D."/>
            <person name="Davila G."/>
            <person name="Gonzalez V."/>
        </authorList>
    </citation>
    <scope>NUCLEOTIDE SEQUENCE [LARGE SCALE GENOMIC DNA]</scope>
    <source>
        <strain evidence="2 3">IE4872</strain>
        <plasmid evidence="3">prgalie4872d</plasmid>
    </source>
</reference>
<organism evidence="2 3">
    <name type="scientific">Rhizobium gallicum</name>
    <dbReference type="NCBI Taxonomy" id="56730"/>
    <lineage>
        <taxon>Bacteria</taxon>
        <taxon>Pseudomonadati</taxon>
        <taxon>Pseudomonadota</taxon>
        <taxon>Alphaproteobacteria</taxon>
        <taxon>Hyphomicrobiales</taxon>
        <taxon>Rhizobiaceae</taxon>
        <taxon>Rhizobium/Agrobacterium group</taxon>
        <taxon>Rhizobium</taxon>
    </lineage>
</organism>
<gene>
    <name evidence="2" type="ORF">IE4872_PD02012</name>
</gene>
<accession>A0A1L5NX94</accession>
<geneLocation type="plasmid" evidence="3">
    <name>prgalie4872d</name>
</geneLocation>
<evidence type="ECO:0000256" key="1">
    <source>
        <dbReference type="SAM" id="Phobius"/>
    </source>
</evidence>
<feature type="transmembrane region" description="Helical" evidence="1">
    <location>
        <begin position="255"/>
        <end position="272"/>
    </location>
</feature>
<dbReference type="AlphaFoldDB" id="A0A1L5NX94"/>
<protein>
    <submittedName>
        <fullName evidence="2">Uncharacterized protein</fullName>
    </submittedName>
</protein>
<keyword evidence="2" id="KW-0614">Plasmid</keyword>
<feature type="transmembrane region" description="Helical" evidence="1">
    <location>
        <begin position="460"/>
        <end position="479"/>
    </location>
</feature>
<feature type="transmembrane region" description="Helical" evidence="1">
    <location>
        <begin position="206"/>
        <end position="226"/>
    </location>
</feature>
<feature type="transmembrane region" description="Helical" evidence="1">
    <location>
        <begin position="90"/>
        <end position="109"/>
    </location>
</feature>
<keyword evidence="1" id="KW-0472">Membrane</keyword>
<feature type="transmembrane region" description="Helical" evidence="1">
    <location>
        <begin position="393"/>
        <end position="415"/>
    </location>
</feature>
<keyword evidence="1" id="KW-1133">Transmembrane helix</keyword>
<feature type="transmembrane region" description="Helical" evidence="1">
    <location>
        <begin position="436"/>
        <end position="454"/>
    </location>
</feature>
<name>A0A1L5NX94_9HYPH</name>
<keyword evidence="1" id="KW-0812">Transmembrane</keyword>
<feature type="transmembrane region" description="Helical" evidence="1">
    <location>
        <begin position="65"/>
        <end position="85"/>
    </location>
</feature>
<feature type="transmembrane region" description="Helical" evidence="1">
    <location>
        <begin position="165"/>
        <end position="186"/>
    </location>
</feature>
<proteinExistence type="predicted"/>
<sequence>MVIDERRRADILRAATTEVAARDQSEGLMKNFATILMVATLFAAMILVFAAISSSGLRFELNSNAVLTLLFFATALGVMIASIFIRSFSLVDLLVMYFVAVSVGFSGFYEVATNAFPWPVVHDGTSIRYALIVYSLFLAAYLVGHFSAGAIPVPKIHAINSNRRYSTAMLTMLCLTLVCLAIAGPSAFSPRAADDAVIAEGIRPQILQIGKSLCLTAWLFLLCSWLDKRRYAGLVISAGFMMLICFNPITSPRFQFIAAVLATLSTLAIFTNPAPVVKASVYCALFLANYIVFGPLKSLSAGISNFDTWAFNDLGSFLADYAYRVDFDAMQVSANTLAYFDANGGFSFGYNLLGAVLFWVPRMFWPNKPMSESIEIHDSLGYEYTNLSFPLPMELYACAGLVSVVVLAFFFAFFIKRISLKTAAAQHFYSIRIEQTVLMALLAGYMPIIMRGALNAVAPFFGFSFAAYVIIVILNRSFFRAARQSFHL</sequence>